<dbReference type="Gene3D" id="3.30.160.60">
    <property type="entry name" value="Classic Zinc Finger"/>
    <property type="match status" value="1"/>
</dbReference>
<feature type="coiled-coil region" evidence="3">
    <location>
        <begin position="380"/>
        <end position="407"/>
    </location>
</feature>
<evidence type="ECO:0008006" key="8">
    <source>
        <dbReference type="Google" id="ProtNLM"/>
    </source>
</evidence>
<evidence type="ECO:0000313" key="6">
    <source>
        <dbReference type="EnsemblMetazoa" id="G30688.2:cds"/>
    </source>
</evidence>
<dbReference type="Pfam" id="PF00643">
    <property type="entry name" value="zf-B_box"/>
    <property type="match status" value="2"/>
</dbReference>
<keyword evidence="2" id="KW-0479">Metal-binding</keyword>
<dbReference type="SMART" id="SM00336">
    <property type="entry name" value="BBOX"/>
    <property type="match status" value="2"/>
</dbReference>
<dbReference type="Gene3D" id="3.10.20.90">
    <property type="entry name" value="Phosphatidylinositol 3-kinase Catalytic Subunit, Chain A, domain 1"/>
    <property type="match status" value="1"/>
</dbReference>
<dbReference type="SMART" id="SM00695">
    <property type="entry name" value="DUSP"/>
    <property type="match status" value="1"/>
</dbReference>
<keyword evidence="3" id="KW-0175">Coiled coil</keyword>
<feature type="domain" description="DUSP" evidence="5">
    <location>
        <begin position="6"/>
        <end position="119"/>
    </location>
</feature>
<dbReference type="PROSITE" id="PS50119">
    <property type="entry name" value="ZF_BBOX"/>
    <property type="match status" value="2"/>
</dbReference>
<dbReference type="InterPro" id="IPR006615">
    <property type="entry name" value="Pept_C19_DUSP"/>
</dbReference>
<dbReference type="GO" id="GO:0004843">
    <property type="term" value="F:cysteine-type deubiquitinase activity"/>
    <property type="evidence" value="ECO:0007669"/>
    <property type="project" value="InterPro"/>
</dbReference>
<keyword evidence="2" id="KW-0862">Zinc</keyword>
<dbReference type="PANTHER" id="PTHR25462">
    <property type="entry name" value="BONUS, ISOFORM C-RELATED"/>
    <property type="match status" value="1"/>
</dbReference>
<keyword evidence="1" id="KW-0378">Hydrolase</keyword>
<dbReference type="Gene3D" id="3.30.2230.10">
    <property type="entry name" value="DUSP-like"/>
    <property type="match status" value="1"/>
</dbReference>
<dbReference type="Proteomes" id="UP000005408">
    <property type="component" value="Unassembled WGS sequence"/>
</dbReference>
<evidence type="ECO:0000313" key="7">
    <source>
        <dbReference type="Proteomes" id="UP000005408"/>
    </source>
</evidence>
<evidence type="ECO:0000256" key="1">
    <source>
        <dbReference type="ARBA" id="ARBA00022670"/>
    </source>
</evidence>
<evidence type="ECO:0000256" key="3">
    <source>
        <dbReference type="SAM" id="Coils"/>
    </source>
</evidence>
<sequence length="516" mass="59951">MDGIKCDIDEQVVKISEFLKRELKLGDVWYLVSAVWFKQWKKYVGFDDWDKMCKGDCDVYPGPIDNSAIQEEVEGVLQLKEYLIDEYDYYLLPEEGWKFLVQNYGTLNSSKDTIRRKVIEQGIFVKHCKVEVYLMSLKLQSFTNQQEVHHKNMSRIDTIESLALIMREKFDIPDDVEVRLWNKYMSNTYELLNKREQTLLEAGIYSGQIVRIEARNKDGTWPRGGTGERFKVTEKQRQKMNDEKEKQRQIEMQSKNEEVTAQELVLCDNLGCEKPANLYCNQCQEKTCSGCAGSHLLKKSKKGHNMVEYKDKTQHRDILYCTTHQHEKCELYCEQCEIPVCSKCLSRKSHKGHDYTETSAVFDLKRTCVIKERDNIKTHIQLLKEQMEFMDTKLKESEQKYKNLVTDVGVRKEEMLKAVERAANNQLQKIGNLKTLDINQIQAQKEKLEQQIAKATAVLESQGGLLKGHSPRELFSFESKAADLKDIPEMIVQKEHSFKKGLLSTEVIEGGFGEID</sequence>
<proteinExistence type="predicted"/>
<dbReference type="PANTHER" id="PTHR25462:SF296">
    <property type="entry name" value="MEIOTIC P26, ISOFORM F"/>
    <property type="match status" value="1"/>
</dbReference>
<dbReference type="GO" id="GO:0006508">
    <property type="term" value="P:proteolysis"/>
    <property type="evidence" value="ECO:0007669"/>
    <property type="project" value="UniProtKB-KW"/>
</dbReference>
<keyword evidence="1" id="KW-0645">Protease</keyword>
<name>A0A8W8M2L0_MAGGI</name>
<dbReference type="Pfam" id="PF06337">
    <property type="entry name" value="DUSP"/>
    <property type="match status" value="1"/>
</dbReference>
<dbReference type="OrthoDB" id="265776at2759"/>
<evidence type="ECO:0000256" key="2">
    <source>
        <dbReference type="PROSITE-ProRule" id="PRU00024"/>
    </source>
</evidence>
<dbReference type="EnsemblMetazoa" id="G30688.2">
    <property type="protein sequence ID" value="G30688.2:cds"/>
    <property type="gene ID" value="G30688"/>
</dbReference>
<keyword evidence="7" id="KW-1185">Reference proteome</keyword>
<dbReference type="InterPro" id="IPR028135">
    <property type="entry name" value="Ub_USP-typ"/>
</dbReference>
<protein>
    <recommendedName>
        <fullName evidence="8">Ubiquitin carboxyl-terminal hydrolase 15</fullName>
    </recommendedName>
</protein>
<dbReference type="AlphaFoldDB" id="A0A8W8M2L0"/>
<dbReference type="CDD" id="cd19757">
    <property type="entry name" value="Bbox1"/>
    <property type="match status" value="1"/>
</dbReference>
<dbReference type="FunFam" id="3.30.2230.10:FF:000003">
    <property type="entry name" value="ubiquitin carboxyl-terminal hydrolase 15 isoform X1"/>
    <property type="match status" value="1"/>
</dbReference>
<dbReference type="PROSITE" id="PS51283">
    <property type="entry name" value="DUSP"/>
    <property type="match status" value="1"/>
</dbReference>
<dbReference type="InterPro" id="IPR000315">
    <property type="entry name" value="Znf_B-box"/>
</dbReference>
<dbReference type="InterPro" id="IPR035927">
    <property type="entry name" value="DUSP-like_sf"/>
</dbReference>
<feature type="domain" description="B box-type" evidence="4">
    <location>
        <begin position="262"/>
        <end position="309"/>
    </location>
</feature>
<accession>A0A8W8M2L0</accession>
<dbReference type="Pfam" id="PF14836">
    <property type="entry name" value="Ubiquitin_3"/>
    <property type="match status" value="1"/>
</dbReference>
<dbReference type="GO" id="GO:0008270">
    <property type="term" value="F:zinc ion binding"/>
    <property type="evidence" value="ECO:0007669"/>
    <property type="project" value="UniProtKB-KW"/>
</dbReference>
<dbReference type="SUPFAM" id="SSF57845">
    <property type="entry name" value="B-box zinc-binding domain"/>
    <property type="match status" value="1"/>
</dbReference>
<evidence type="ECO:0000259" key="5">
    <source>
        <dbReference type="PROSITE" id="PS51283"/>
    </source>
</evidence>
<dbReference type="SUPFAM" id="SSF143791">
    <property type="entry name" value="DUSP-like"/>
    <property type="match status" value="1"/>
</dbReference>
<reference evidence="6" key="1">
    <citation type="submission" date="2022-08" db="UniProtKB">
        <authorList>
            <consortium name="EnsemblMetazoa"/>
        </authorList>
    </citation>
    <scope>IDENTIFICATION</scope>
    <source>
        <strain evidence="6">05x7-T-G4-1.051#20</strain>
    </source>
</reference>
<dbReference type="InterPro" id="IPR047153">
    <property type="entry name" value="TRIM45/56/19-like"/>
</dbReference>
<keyword evidence="2" id="KW-0863">Zinc-finger</keyword>
<evidence type="ECO:0000259" key="4">
    <source>
        <dbReference type="PROSITE" id="PS50119"/>
    </source>
</evidence>
<dbReference type="CDD" id="cd19756">
    <property type="entry name" value="Bbox2"/>
    <property type="match status" value="1"/>
</dbReference>
<organism evidence="6 7">
    <name type="scientific">Magallana gigas</name>
    <name type="common">Pacific oyster</name>
    <name type="synonym">Crassostrea gigas</name>
    <dbReference type="NCBI Taxonomy" id="29159"/>
    <lineage>
        <taxon>Eukaryota</taxon>
        <taxon>Metazoa</taxon>
        <taxon>Spiralia</taxon>
        <taxon>Lophotrochozoa</taxon>
        <taxon>Mollusca</taxon>
        <taxon>Bivalvia</taxon>
        <taxon>Autobranchia</taxon>
        <taxon>Pteriomorphia</taxon>
        <taxon>Ostreida</taxon>
        <taxon>Ostreoidea</taxon>
        <taxon>Ostreidae</taxon>
        <taxon>Magallana</taxon>
    </lineage>
</organism>
<feature type="domain" description="B box-type" evidence="4">
    <location>
        <begin position="316"/>
        <end position="358"/>
    </location>
</feature>